<comment type="function">
    <text evidence="9">Could be involved in resistance to puromycin, acriflavine and tetraphenylarsonium chloride.</text>
</comment>
<evidence type="ECO:0000256" key="3">
    <source>
        <dbReference type="ARBA" id="ARBA00022452"/>
    </source>
</evidence>
<protein>
    <submittedName>
        <fullName evidence="11">Multidrug resistance outer membrane protein MdtQ</fullName>
    </submittedName>
</protein>
<comment type="subcellular location">
    <subcellularLocation>
        <location evidence="1 10">Cell outer membrane</location>
        <topology evidence="1 10">Lipid-anchor</topology>
    </subcellularLocation>
</comment>
<dbReference type="InterPro" id="IPR003423">
    <property type="entry name" value="OMP_efflux"/>
</dbReference>
<dbReference type="Gene3D" id="2.20.200.10">
    <property type="entry name" value="Outer membrane efflux proteins (OEP)"/>
    <property type="match status" value="1"/>
</dbReference>
<dbReference type="EMBL" id="LR134270">
    <property type="protein sequence ID" value="VED79619.1"/>
    <property type="molecule type" value="Genomic_DNA"/>
</dbReference>
<dbReference type="GO" id="GO:0009279">
    <property type="term" value="C:cell outer membrane"/>
    <property type="evidence" value="ECO:0007669"/>
    <property type="project" value="UniProtKB-SubCell"/>
</dbReference>
<dbReference type="SUPFAM" id="SSF56954">
    <property type="entry name" value="Outer membrane efflux proteins (OEP)"/>
    <property type="match status" value="1"/>
</dbReference>
<keyword evidence="8 10" id="KW-0449">Lipoprotein</keyword>
<dbReference type="AlphaFoldDB" id="A0A7Z8ZQ28"/>
<evidence type="ECO:0000256" key="10">
    <source>
        <dbReference type="RuleBase" id="RU362097"/>
    </source>
</evidence>
<reference evidence="11 12" key="1">
    <citation type="submission" date="2018-12" db="EMBL/GenBank/DDBJ databases">
        <authorList>
            <consortium name="Pathogen Informatics"/>
        </authorList>
    </citation>
    <scope>NUCLEOTIDE SEQUENCE [LARGE SCALE GENOMIC DNA]</scope>
    <source>
        <strain evidence="11 12">NCTC8196</strain>
    </source>
</reference>
<organism evidence="11 12">
    <name type="scientific">Escherichia marmotae</name>
    <dbReference type="NCBI Taxonomy" id="1499973"/>
    <lineage>
        <taxon>Bacteria</taxon>
        <taxon>Pseudomonadati</taxon>
        <taxon>Pseudomonadota</taxon>
        <taxon>Gammaproteobacteria</taxon>
        <taxon>Enterobacterales</taxon>
        <taxon>Enterobacteriaceae</taxon>
        <taxon>Escherichia</taxon>
    </lineage>
</organism>
<keyword evidence="3 10" id="KW-1134">Transmembrane beta strand</keyword>
<dbReference type="NCBIfam" id="TIGR01845">
    <property type="entry name" value="outer_NodT"/>
    <property type="match status" value="1"/>
</dbReference>
<keyword evidence="6 10" id="KW-0472">Membrane</keyword>
<dbReference type="Gene3D" id="1.20.1600.10">
    <property type="entry name" value="Outer membrane efflux proteins (OEP)"/>
    <property type="match status" value="1"/>
</dbReference>
<dbReference type="InterPro" id="IPR010131">
    <property type="entry name" value="MdtP/NodT-like"/>
</dbReference>
<evidence type="ECO:0000256" key="6">
    <source>
        <dbReference type="ARBA" id="ARBA00023136"/>
    </source>
</evidence>
<evidence type="ECO:0000256" key="1">
    <source>
        <dbReference type="ARBA" id="ARBA00004459"/>
    </source>
</evidence>
<accession>A0A7Z8ZQ28</accession>
<dbReference type="Proteomes" id="UP000277464">
    <property type="component" value="Chromosome"/>
</dbReference>
<keyword evidence="4 10" id="KW-0812">Transmembrane</keyword>
<gene>
    <name evidence="11" type="primary">mdtP_2</name>
    <name evidence="11" type="ORF">NCTC8196_02963</name>
</gene>
<sequence length="506" mass="55367">MYCHAKLKNISQHTVISAHLFLPDYSPMNRDSFYPAIACFPLLLTLAGCAPMHETRQALSQQTPATHVDTALPVSLKNGWPDSQWWLEYHDNQLTSLINNAIQNAPDMQVAEQRIQLAEAQAKAVAAQDGPQLDFSADMERQKMSAEGLMGPFALDDPAAGTTGPWYTNGTFGLMAGWHLDIWGKNRAEVTARLGTVKAQAAEREQTRQLLAGSVARLYWEWQTLAALNTVLQQIEKEQNTIIATDRQLYLRGITSSVEGVETDINASKTRQQLNDVAGKMKIIEARLTALTNSQTNALKLHPVALPKVESKLPDDLGYSLLARRADLQAAHWYVASSLSTIDAAKAAFYPDINLMAFLQQDALHLSDLFRHSAQQMGVTAGLTLPIFDSGRLNANLDIVKAESNLSIASYNKAVVEAVNDVARAATQVQTLAEKNQHQAQIERDALRVVGLAQARFNAGIIAGSRISEARIPALRERANGLLLQGQWLDASIQLTGALGGGYKRS</sequence>
<evidence type="ECO:0000313" key="11">
    <source>
        <dbReference type="EMBL" id="VED79619.1"/>
    </source>
</evidence>
<dbReference type="NCBIfam" id="NF008524">
    <property type="entry name" value="PRK11459.1"/>
    <property type="match status" value="1"/>
</dbReference>
<dbReference type="Pfam" id="PF02321">
    <property type="entry name" value="OEP"/>
    <property type="match status" value="2"/>
</dbReference>
<evidence type="ECO:0000256" key="7">
    <source>
        <dbReference type="ARBA" id="ARBA00023139"/>
    </source>
</evidence>
<keyword evidence="5" id="KW-0732">Signal</keyword>
<proteinExistence type="inferred from homology"/>
<evidence type="ECO:0000256" key="4">
    <source>
        <dbReference type="ARBA" id="ARBA00022692"/>
    </source>
</evidence>
<evidence type="ECO:0000256" key="2">
    <source>
        <dbReference type="ARBA" id="ARBA00007613"/>
    </source>
</evidence>
<evidence type="ECO:0000313" key="12">
    <source>
        <dbReference type="Proteomes" id="UP000277464"/>
    </source>
</evidence>
<dbReference type="PANTHER" id="PTHR30203">
    <property type="entry name" value="OUTER MEMBRANE CATION EFFLUX PROTEIN"/>
    <property type="match status" value="1"/>
</dbReference>
<name>A0A7Z8ZQ28_9ESCH</name>
<keyword evidence="7 10" id="KW-0564">Palmitate</keyword>
<dbReference type="GO" id="GO:0015562">
    <property type="term" value="F:efflux transmembrane transporter activity"/>
    <property type="evidence" value="ECO:0007669"/>
    <property type="project" value="InterPro"/>
</dbReference>
<evidence type="ECO:0000256" key="8">
    <source>
        <dbReference type="ARBA" id="ARBA00023288"/>
    </source>
</evidence>
<dbReference type="PANTHER" id="PTHR30203:SF20">
    <property type="entry name" value="MULTIDRUG RESISTANCE OUTER MEMBRANE PROTEIN MDTP-RELATED"/>
    <property type="match status" value="1"/>
</dbReference>
<evidence type="ECO:0000256" key="9">
    <source>
        <dbReference type="ARBA" id="ARBA00037313"/>
    </source>
</evidence>
<evidence type="ECO:0000256" key="5">
    <source>
        <dbReference type="ARBA" id="ARBA00022729"/>
    </source>
</evidence>
<comment type="similarity">
    <text evidence="2 10">Belongs to the outer membrane factor (OMF) (TC 1.B.17) family.</text>
</comment>